<dbReference type="RefSeq" id="WP_179587761.1">
    <property type="nucleotide sequence ID" value="NZ_JACBYR010000001.1"/>
</dbReference>
<dbReference type="InterPro" id="IPR002201">
    <property type="entry name" value="Glyco_trans_9"/>
</dbReference>
<comment type="caution">
    <text evidence="3">The sequence shown here is derived from an EMBL/GenBank/DDBJ whole genome shotgun (WGS) entry which is preliminary data.</text>
</comment>
<dbReference type="Gene3D" id="3.40.50.2000">
    <property type="entry name" value="Glycogen Phosphorylase B"/>
    <property type="match status" value="2"/>
</dbReference>
<keyword evidence="2 3" id="KW-0808">Transferase</keyword>
<evidence type="ECO:0000256" key="1">
    <source>
        <dbReference type="ARBA" id="ARBA00022676"/>
    </source>
</evidence>
<proteinExistence type="predicted"/>
<dbReference type="EMBL" id="JACBYR010000001">
    <property type="protein sequence ID" value="NYE84021.1"/>
    <property type="molecule type" value="Genomic_DNA"/>
</dbReference>
<evidence type="ECO:0000256" key="2">
    <source>
        <dbReference type="ARBA" id="ARBA00022679"/>
    </source>
</evidence>
<accession>A0A7Y9IVW4</accession>
<dbReference type="AlphaFoldDB" id="A0A7Y9IVW4"/>
<evidence type="ECO:0000313" key="4">
    <source>
        <dbReference type="Proteomes" id="UP000542125"/>
    </source>
</evidence>
<dbReference type="Pfam" id="PF01075">
    <property type="entry name" value="Glyco_transf_9"/>
    <property type="match status" value="1"/>
</dbReference>
<keyword evidence="1" id="KW-0328">Glycosyltransferase</keyword>
<dbReference type="SUPFAM" id="SSF53756">
    <property type="entry name" value="UDP-Glycosyltransferase/glycogen phosphorylase"/>
    <property type="match status" value="1"/>
</dbReference>
<keyword evidence="4" id="KW-1185">Reference proteome</keyword>
<dbReference type="GO" id="GO:0005829">
    <property type="term" value="C:cytosol"/>
    <property type="evidence" value="ECO:0007669"/>
    <property type="project" value="TreeGrafter"/>
</dbReference>
<dbReference type="GO" id="GO:0008713">
    <property type="term" value="F:ADP-heptose-lipopolysaccharide heptosyltransferase activity"/>
    <property type="evidence" value="ECO:0007669"/>
    <property type="project" value="TreeGrafter"/>
</dbReference>
<gene>
    <name evidence="3" type="ORF">FHW18_003292</name>
</gene>
<organism evidence="3 4">
    <name type="scientific">Pigmentiphaga litoralis</name>
    <dbReference type="NCBI Taxonomy" id="516702"/>
    <lineage>
        <taxon>Bacteria</taxon>
        <taxon>Pseudomonadati</taxon>
        <taxon>Pseudomonadota</taxon>
        <taxon>Betaproteobacteria</taxon>
        <taxon>Burkholderiales</taxon>
        <taxon>Alcaligenaceae</taxon>
        <taxon>Pigmentiphaga</taxon>
    </lineage>
</organism>
<evidence type="ECO:0000313" key="3">
    <source>
        <dbReference type="EMBL" id="NYE84021.1"/>
    </source>
</evidence>
<name>A0A7Y9IVW4_9BURK</name>
<reference evidence="3 4" key="1">
    <citation type="submission" date="2020-07" db="EMBL/GenBank/DDBJ databases">
        <title>Genomic Encyclopedia of Type Strains, Phase IV (KMG-V): Genome sequencing to study the core and pangenomes of soil and plant-associated prokaryotes.</title>
        <authorList>
            <person name="Whitman W."/>
        </authorList>
    </citation>
    <scope>NUCLEOTIDE SEQUENCE [LARGE SCALE GENOMIC DNA]</scope>
    <source>
        <strain evidence="3 4">SAS40</strain>
    </source>
</reference>
<protein>
    <submittedName>
        <fullName evidence="3">ADP-heptose:LPS heptosyltransferase</fullName>
    </submittedName>
</protein>
<dbReference type="GO" id="GO:0009244">
    <property type="term" value="P:lipopolysaccharide core region biosynthetic process"/>
    <property type="evidence" value="ECO:0007669"/>
    <property type="project" value="TreeGrafter"/>
</dbReference>
<dbReference type="PANTHER" id="PTHR30160">
    <property type="entry name" value="TETRAACYLDISACCHARIDE 4'-KINASE-RELATED"/>
    <property type="match status" value="1"/>
</dbReference>
<dbReference type="CDD" id="cd03789">
    <property type="entry name" value="GT9_LPS_heptosyltransferase"/>
    <property type="match status" value="1"/>
</dbReference>
<dbReference type="PANTHER" id="PTHR30160:SF1">
    <property type="entry name" value="LIPOPOLYSACCHARIDE 1,2-N-ACETYLGLUCOSAMINETRANSFERASE-RELATED"/>
    <property type="match status" value="1"/>
</dbReference>
<dbReference type="InterPro" id="IPR051199">
    <property type="entry name" value="LPS_LOS_Heptosyltrfase"/>
</dbReference>
<sequence>MTTSSLSWTTPPRRIAVFRALQLGDLLCTVPALRALRQAAPTAEITLVGLPEARGFVERYSDYLDDLLIFPGMDGMPEQMPRPHELPGFYAAAQARQFDLAIQLHGTGYQVNDIVDLLGAKVVAGFEPPEWTPRGPTFLAWPDDLPEPLRYTALMAHLGIPVRSTELDFPLTLEDQRECDAMARQLNLRPADTILVHPGARLLSRRWPVDRFAAVASWLAAEGHTVAVTGSRDERSLTRQLLDRVDAPLIDLTGLTSLGGLAALLAQCRLLVCNDTGVSHVAAAVGTPSVVIASGSDVARWAPLDRDLHPVLWHDMPCRPCAFHACPTDHECARGVAVDDVLAQVRRQLERQETSHA</sequence>
<dbReference type="Proteomes" id="UP000542125">
    <property type="component" value="Unassembled WGS sequence"/>
</dbReference>